<dbReference type="Pfam" id="PF08281">
    <property type="entry name" value="Sigma70_r4_2"/>
    <property type="match status" value="1"/>
</dbReference>
<feature type="domain" description="RNA polymerase sigma factor 70 region 4 type 2" evidence="7">
    <location>
        <begin position="140"/>
        <end position="189"/>
    </location>
</feature>
<dbReference type="Gene3D" id="1.10.10.10">
    <property type="entry name" value="Winged helix-like DNA-binding domain superfamily/Winged helix DNA-binding domain"/>
    <property type="match status" value="1"/>
</dbReference>
<dbReference type="GO" id="GO:0003677">
    <property type="term" value="F:DNA binding"/>
    <property type="evidence" value="ECO:0007669"/>
    <property type="project" value="InterPro"/>
</dbReference>
<organism evidence="8 9">
    <name type="scientific">Amycolatopsis rhizosphaerae</name>
    <dbReference type="NCBI Taxonomy" id="2053003"/>
    <lineage>
        <taxon>Bacteria</taxon>
        <taxon>Bacillati</taxon>
        <taxon>Actinomycetota</taxon>
        <taxon>Actinomycetes</taxon>
        <taxon>Pseudonocardiales</taxon>
        <taxon>Pseudonocardiaceae</taxon>
        <taxon>Amycolatopsis</taxon>
    </lineage>
</organism>
<reference evidence="8 9" key="1">
    <citation type="submission" date="2019-07" db="EMBL/GenBank/DDBJ databases">
        <authorList>
            <person name="Duangmal K."/>
            <person name="Teo W.F.A."/>
        </authorList>
    </citation>
    <scope>NUCLEOTIDE SEQUENCE [LARGE SCALE GENOMIC DNA]</scope>
    <source>
        <strain evidence="8 9">TBRC 6029</strain>
    </source>
</reference>
<proteinExistence type="inferred from homology"/>
<evidence type="ECO:0000256" key="4">
    <source>
        <dbReference type="ARBA" id="ARBA00023163"/>
    </source>
</evidence>
<protein>
    <submittedName>
        <fullName evidence="8">RNA polymerase sigma factor</fullName>
    </submittedName>
</protein>
<evidence type="ECO:0000256" key="5">
    <source>
        <dbReference type="SAM" id="MobiDB-lite"/>
    </source>
</evidence>
<dbReference type="Proteomes" id="UP000320011">
    <property type="component" value="Unassembled WGS sequence"/>
</dbReference>
<dbReference type="EMBL" id="VJWX01000490">
    <property type="protein sequence ID" value="TVT26498.1"/>
    <property type="molecule type" value="Genomic_DNA"/>
</dbReference>
<reference evidence="8 9" key="2">
    <citation type="submission" date="2019-08" db="EMBL/GenBank/DDBJ databases">
        <title>Amycolatopsis acidicola sp. nov., isolated from peat swamp forest soil.</title>
        <authorList>
            <person name="Srisuk N."/>
        </authorList>
    </citation>
    <scope>NUCLEOTIDE SEQUENCE [LARGE SCALE GENOMIC DNA]</scope>
    <source>
        <strain evidence="8 9">TBRC 6029</strain>
    </source>
</reference>
<dbReference type="InterPro" id="IPR013249">
    <property type="entry name" value="RNA_pol_sigma70_r4_t2"/>
</dbReference>
<dbReference type="PANTHER" id="PTHR43133">
    <property type="entry name" value="RNA POLYMERASE ECF-TYPE SIGMA FACTO"/>
    <property type="match status" value="1"/>
</dbReference>
<feature type="compositionally biased region" description="Polar residues" evidence="5">
    <location>
        <begin position="211"/>
        <end position="220"/>
    </location>
</feature>
<keyword evidence="3" id="KW-0731">Sigma factor</keyword>
<keyword evidence="9" id="KW-1185">Reference proteome</keyword>
<dbReference type="SUPFAM" id="SSF88946">
    <property type="entry name" value="Sigma2 domain of RNA polymerase sigma factors"/>
    <property type="match status" value="1"/>
</dbReference>
<dbReference type="InterPro" id="IPR007627">
    <property type="entry name" value="RNA_pol_sigma70_r2"/>
</dbReference>
<dbReference type="GO" id="GO:0006352">
    <property type="term" value="P:DNA-templated transcription initiation"/>
    <property type="evidence" value="ECO:0007669"/>
    <property type="project" value="InterPro"/>
</dbReference>
<evidence type="ECO:0000256" key="3">
    <source>
        <dbReference type="ARBA" id="ARBA00023082"/>
    </source>
</evidence>
<comment type="caution">
    <text evidence="8">The sequence shown here is derived from an EMBL/GenBank/DDBJ whole genome shotgun (WGS) entry which is preliminary data.</text>
</comment>
<sequence length="220" mass="24345">MPDRPKRDSDDSPAGRSGFDLELDIVVMGAQSGDENSVRHLYRALQPRLLNYLRVMVGETDAEDVASETWSRVARDLRSFRGNGQDFRAWIVTIARHRAIDHLRRRRPTTPLAPHDIPHQTARNETERDAINAINTASALAIIAGLPPDQAQAILLRVVIGLDTPTASRVLGKNPGALRMAVHRGLRNLAKRIQATPGDQHDQPPIPSAPTTPYRSMEPT</sequence>
<feature type="region of interest" description="Disordered" evidence="5">
    <location>
        <begin position="195"/>
        <end position="220"/>
    </location>
</feature>
<dbReference type="InterPro" id="IPR039425">
    <property type="entry name" value="RNA_pol_sigma-70-like"/>
</dbReference>
<evidence type="ECO:0000259" key="7">
    <source>
        <dbReference type="Pfam" id="PF08281"/>
    </source>
</evidence>
<evidence type="ECO:0000256" key="1">
    <source>
        <dbReference type="ARBA" id="ARBA00010641"/>
    </source>
</evidence>
<dbReference type="SUPFAM" id="SSF88659">
    <property type="entry name" value="Sigma3 and sigma4 domains of RNA polymerase sigma factors"/>
    <property type="match status" value="1"/>
</dbReference>
<dbReference type="NCBIfam" id="TIGR02937">
    <property type="entry name" value="sigma70-ECF"/>
    <property type="match status" value="1"/>
</dbReference>
<feature type="domain" description="RNA polymerase sigma-70 region 2" evidence="6">
    <location>
        <begin position="41"/>
        <end position="107"/>
    </location>
</feature>
<keyword evidence="4" id="KW-0804">Transcription</keyword>
<dbReference type="AlphaFoldDB" id="A0A558AQH4"/>
<dbReference type="PANTHER" id="PTHR43133:SF66">
    <property type="entry name" value="ECF RNA POLYMERASE SIGMA FACTOR SIGK"/>
    <property type="match status" value="1"/>
</dbReference>
<dbReference type="Pfam" id="PF04542">
    <property type="entry name" value="Sigma70_r2"/>
    <property type="match status" value="1"/>
</dbReference>
<dbReference type="GO" id="GO:0016987">
    <property type="term" value="F:sigma factor activity"/>
    <property type="evidence" value="ECO:0007669"/>
    <property type="project" value="UniProtKB-KW"/>
</dbReference>
<dbReference type="InterPro" id="IPR013325">
    <property type="entry name" value="RNA_pol_sigma_r2"/>
</dbReference>
<gene>
    <name evidence="8" type="ORF">FNH05_31350</name>
</gene>
<dbReference type="InterPro" id="IPR036388">
    <property type="entry name" value="WH-like_DNA-bd_sf"/>
</dbReference>
<keyword evidence="2" id="KW-0805">Transcription regulation</keyword>
<evidence type="ECO:0000259" key="6">
    <source>
        <dbReference type="Pfam" id="PF04542"/>
    </source>
</evidence>
<dbReference type="OrthoDB" id="5501064at2"/>
<accession>A0A558AQH4</accession>
<name>A0A558AQH4_9PSEU</name>
<comment type="similarity">
    <text evidence="1">Belongs to the sigma-70 factor family. ECF subfamily.</text>
</comment>
<dbReference type="InterPro" id="IPR013324">
    <property type="entry name" value="RNA_pol_sigma_r3/r4-like"/>
</dbReference>
<dbReference type="Gene3D" id="1.10.1740.10">
    <property type="match status" value="1"/>
</dbReference>
<evidence type="ECO:0000313" key="8">
    <source>
        <dbReference type="EMBL" id="TVT26498.1"/>
    </source>
</evidence>
<dbReference type="RefSeq" id="WP_144592466.1">
    <property type="nucleotide sequence ID" value="NZ_VJWX01000490.1"/>
</dbReference>
<evidence type="ECO:0000256" key="2">
    <source>
        <dbReference type="ARBA" id="ARBA00023015"/>
    </source>
</evidence>
<evidence type="ECO:0000313" key="9">
    <source>
        <dbReference type="Proteomes" id="UP000320011"/>
    </source>
</evidence>
<dbReference type="InterPro" id="IPR014284">
    <property type="entry name" value="RNA_pol_sigma-70_dom"/>
</dbReference>